<keyword evidence="2" id="KW-1185">Reference proteome</keyword>
<reference evidence="1 2" key="1">
    <citation type="submission" date="2022-11" db="EMBL/GenBank/DDBJ databases">
        <title>Minimal conservation of predation-associated metabolite biosynthetic gene clusters underscores biosynthetic potential of Myxococcota including descriptions for ten novel species: Archangium lansinium sp. nov., Myxococcus landrumus sp. nov., Nannocystis bai.</title>
        <authorList>
            <person name="Ahearne A."/>
            <person name="Stevens C."/>
            <person name="Dowd S."/>
        </authorList>
    </citation>
    <scope>NUCLEOTIDE SEQUENCE [LARGE SCALE GENOMIC DNA]</scope>
    <source>
        <strain evidence="1 2">NCELM</strain>
    </source>
</reference>
<dbReference type="PANTHER" id="PTHR35802:SF1">
    <property type="entry name" value="PROTEASE SYNTHASE AND SPORULATION PROTEIN PAI 2"/>
    <property type="match status" value="1"/>
</dbReference>
<name>A0ABT5BIJ9_9BACT</name>
<dbReference type="Proteomes" id="UP001217838">
    <property type="component" value="Unassembled WGS sequence"/>
</dbReference>
<dbReference type="Gene3D" id="2.30.110.10">
    <property type="entry name" value="Electron Transport, Fmn-binding Protein, Chain A"/>
    <property type="match status" value="1"/>
</dbReference>
<proteinExistence type="predicted"/>
<organism evidence="1 2">
    <name type="scientific">Nannocystis radixulma</name>
    <dbReference type="NCBI Taxonomy" id="2995305"/>
    <lineage>
        <taxon>Bacteria</taxon>
        <taxon>Pseudomonadati</taxon>
        <taxon>Myxococcota</taxon>
        <taxon>Polyangia</taxon>
        <taxon>Nannocystales</taxon>
        <taxon>Nannocystaceae</taxon>
        <taxon>Nannocystis</taxon>
    </lineage>
</organism>
<dbReference type="EMBL" id="JAQNDN010000023">
    <property type="protein sequence ID" value="MDC0673976.1"/>
    <property type="molecule type" value="Genomic_DNA"/>
</dbReference>
<dbReference type="SUPFAM" id="SSF50475">
    <property type="entry name" value="FMN-binding split barrel"/>
    <property type="match status" value="1"/>
</dbReference>
<protein>
    <submittedName>
        <fullName evidence="1">FMN-binding negative transcriptional regulator</fullName>
    </submittedName>
</protein>
<sequence length="211" mass="23489">MTASYPLAPFRSVDRAKLHAVIRAYPLATLISAGPEWPTVTQVPLVLDDARGAAGVLLGHFDGNNPHGEVLRADPRVYALFHGPNHYISPSIYPTEQYPGWNYVTVHVQALARPLTDRERVRDILFRLAELHEPNDSGYRLRADQKNFDRFLAMVFGFELEIVDMRAIFKLAQDKGAGHAALAADHLAAVTQKDIRPLLSRLLADESNSDV</sequence>
<dbReference type="Pfam" id="PF04299">
    <property type="entry name" value="FMN_bind_2"/>
    <property type="match status" value="1"/>
</dbReference>
<dbReference type="RefSeq" id="WP_272007762.1">
    <property type="nucleotide sequence ID" value="NZ_JAQNDN010000023.1"/>
</dbReference>
<gene>
    <name evidence="1" type="ORF">POL58_39890</name>
</gene>
<comment type="caution">
    <text evidence="1">The sequence shown here is derived from an EMBL/GenBank/DDBJ whole genome shotgun (WGS) entry which is preliminary data.</text>
</comment>
<accession>A0ABT5BIJ9</accession>
<dbReference type="InterPro" id="IPR007396">
    <property type="entry name" value="TR_PAI2-type"/>
</dbReference>
<evidence type="ECO:0000313" key="2">
    <source>
        <dbReference type="Proteomes" id="UP001217838"/>
    </source>
</evidence>
<dbReference type="InterPro" id="IPR012349">
    <property type="entry name" value="Split_barrel_FMN-bd"/>
</dbReference>
<dbReference type="PANTHER" id="PTHR35802">
    <property type="entry name" value="PROTEASE SYNTHASE AND SPORULATION PROTEIN PAI 2"/>
    <property type="match status" value="1"/>
</dbReference>
<dbReference type="PIRSF" id="PIRSF010372">
    <property type="entry name" value="PaiB"/>
    <property type="match status" value="1"/>
</dbReference>
<evidence type="ECO:0000313" key="1">
    <source>
        <dbReference type="EMBL" id="MDC0673976.1"/>
    </source>
</evidence>